<dbReference type="EMBL" id="UYWW01001466">
    <property type="protein sequence ID" value="VDM10534.1"/>
    <property type="molecule type" value="Genomic_DNA"/>
</dbReference>
<dbReference type="Gene3D" id="3.30.40.10">
    <property type="entry name" value="Zinc/RING finger domain, C3HC4 (zinc finger)"/>
    <property type="match status" value="1"/>
</dbReference>
<evidence type="ECO:0000313" key="15">
    <source>
        <dbReference type="Proteomes" id="UP000270924"/>
    </source>
</evidence>
<feature type="compositionally biased region" description="Basic and acidic residues" evidence="11">
    <location>
        <begin position="421"/>
        <end position="438"/>
    </location>
</feature>
<dbReference type="PANTHER" id="PTHR13407">
    <property type="entry name" value="RNF121 PROTEIN"/>
    <property type="match status" value="1"/>
</dbReference>
<evidence type="ECO:0000256" key="3">
    <source>
        <dbReference type="ARBA" id="ARBA00022692"/>
    </source>
</evidence>
<feature type="transmembrane region" description="Helical" evidence="12">
    <location>
        <begin position="28"/>
        <end position="57"/>
    </location>
</feature>
<feature type="transmembrane region" description="Helical" evidence="12">
    <location>
        <begin position="63"/>
        <end position="82"/>
    </location>
</feature>
<keyword evidence="9 12" id="KW-0472">Membrane</keyword>
<feature type="transmembrane region" description="Helical" evidence="12">
    <location>
        <begin position="283"/>
        <end position="301"/>
    </location>
</feature>
<dbReference type="SUPFAM" id="SSF57850">
    <property type="entry name" value="RING/U-box"/>
    <property type="match status" value="1"/>
</dbReference>
<dbReference type="OMA" id="STTCMDA"/>
<keyword evidence="8" id="KW-0175">Coiled coil</keyword>
<dbReference type="Pfam" id="PF09745">
    <property type="entry name" value="NSRP1_N"/>
    <property type="match status" value="1"/>
</dbReference>
<feature type="transmembrane region" description="Helical" evidence="12">
    <location>
        <begin position="103"/>
        <end position="124"/>
    </location>
</feature>
<keyword evidence="4" id="KW-0479">Metal-binding</keyword>
<name>A0A3P7E324_WUCBA</name>
<evidence type="ECO:0000256" key="4">
    <source>
        <dbReference type="ARBA" id="ARBA00022723"/>
    </source>
</evidence>
<dbReference type="InterPro" id="IPR040176">
    <property type="entry name" value="RNF121/RNF175"/>
</dbReference>
<keyword evidence="5 10" id="KW-0863">Zinc-finger</keyword>
<evidence type="ECO:0000259" key="13">
    <source>
        <dbReference type="PROSITE" id="PS50089"/>
    </source>
</evidence>
<sequence length="738" mass="86079">MDEEEQWRIEHAKLHEKHRGHEQMHMEIFLILIVTLVVAQIALLCTLLGMWLIPVFICVQRYWWRFLVTWIVYSILSTVIWYRATRPQISGKTPRLVYKWFLFLHKLSYVLGIAGYIFIMFTLLGLNHIFAVKAQILMDSGLLLLFYGLYYGVLGRDFAHICTDRIASKIGYYTDEGLPKKVLEADVCAVCGNHLEIDDTETDYESTYRLSCGHLFHEFCIRGWCVIGKQQTCPYCKEKVDLKRMFKHPWQKPHLFYGQLLDWIRYLVAWQPLIVTFVKGVNAYFEVIFLTIEVFLFRLLISKIKIVRFRYGLILKKPSELSTVKPIAAAFASDDDDGIETASSSAITSSTVRTKMQAKREHEKALAEDPTIFDYDNVYEELQANKNQKIAEIKAADKERKSKYAEQILEAHKKRLLAQQSREERKQQKEREAEAGQFDDKEKFVTSAYKKQLAEMENFRLQEAVDNRLDELTAVEKQKSGVWKGGFYRTLLNDIVGDNGAIKTEEVDIKQEIVSPTTNLQQTVVDPAEHAKKLSLLRKDSDSDDRFLELSTGKPAKKSIYSDDSDGEQELNNTIPVNLKPGLNILKPQVKKPTKAEQIRRRFTPSPEHLAASSSSDEELSKRQEKRMEKHERSREHSHRRQRQSSESHKEKRSSAKQHENFSEQHSTGKKEHKKCEEKQKDEKNDEPKKKIVKEKTKEERLKIIKMILAHRNNSEKVEEIRQRYLERKKEQVVPLPL</sequence>
<comment type="subcellular location">
    <subcellularLocation>
        <location evidence="1">Membrane</location>
        <topology evidence="1">Multi-pass membrane protein</topology>
    </subcellularLocation>
</comment>
<evidence type="ECO:0000256" key="11">
    <source>
        <dbReference type="SAM" id="MobiDB-lite"/>
    </source>
</evidence>
<feature type="transmembrane region" description="Helical" evidence="12">
    <location>
        <begin position="130"/>
        <end position="150"/>
    </location>
</feature>
<dbReference type="GO" id="GO:0008270">
    <property type="term" value="F:zinc ion binding"/>
    <property type="evidence" value="ECO:0007669"/>
    <property type="project" value="UniProtKB-KW"/>
</dbReference>
<dbReference type="GO" id="GO:0061630">
    <property type="term" value="F:ubiquitin protein ligase activity"/>
    <property type="evidence" value="ECO:0007669"/>
    <property type="project" value="TreeGrafter"/>
</dbReference>
<evidence type="ECO:0000256" key="12">
    <source>
        <dbReference type="SAM" id="Phobius"/>
    </source>
</evidence>
<dbReference type="OrthoDB" id="446635at2759"/>
<evidence type="ECO:0000256" key="8">
    <source>
        <dbReference type="ARBA" id="ARBA00023054"/>
    </source>
</evidence>
<feature type="compositionally biased region" description="Basic and acidic residues" evidence="11">
    <location>
        <begin position="644"/>
        <end position="699"/>
    </location>
</feature>
<dbReference type="Proteomes" id="UP000270924">
    <property type="component" value="Unassembled WGS sequence"/>
</dbReference>
<evidence type="ECO:0000256" key="2">
    <source>
        <dbReference type="ARBA" id="ARBA00010126"/>
    </source>
</evidence>
<dbReference type="CDD" id="cd16475">
    <property type="entry name" value="RING-H2_RNF121-like"/>
    <property type="match status" value="1"/>
</dbReference>
<dbReference type="FunCoup" id="A0A3P7E324">
    <property type="interactions" value="585"/>
</dbReference>
<dbReference type="PANTHER" id="PTHR13407:SF0">
    <property type="entry name" value="FI05221P"/>
    <property type="match status" value="1"/>
</dbReference>
<dbReference type="GO" id="GO:0000381">
    <property type="term" value="P:regulation of alternative mRNA splicing, via spliceosome"/>
    <property type="evidence" value="ECO:0007669"/>
    <property type="project" value="InterPro"/>
</dbReference>
<keyword evidence="15" id="KW-1185">Reference proteome</keyword>
<keyword evidence="6" id="KW-0862">Zinc</keyword>
<keyword evidence="3 12" id="KW-0812">Transmembrane</keyword>
<dbReference type="InterPro" id="IPR001841">
    <property type="entry name" value="Znf_RING"/>
</dbReference>
<dbReference type="InterPro" id="IPR013083">
    <property type="entry name" value="Znf_RING/FYVE/PHD"/>
</dbReference>
<organism evidence="14 15">
    <name type="scientific">Wuchereria bancrofti</name>
    <dbReference type="NCBI Taxonomy" id="6293"/>
    <lineage>
        <taxon>Eukaryota</taxon>
        <taxon>Metazoa</taxon>
        <taxon>Ecdysozoa</taxon>
        <taxon>Nematoda</taxon>
        <taxon>Chromadorea</taxon>
        <taxon>Rhabditida</taxon>
        <taxon>Spirurina</taxon>
        <taxon>Spiruromorpha</taxon>
        <taxon>Filarioidea</taxon>
        <taxon>Onchocercidae</taxon>
        <taxon>Wuchereria</taxon>
    </lineage>
</organism>
<gene>
    <name evidence="14" type="ORF">WBA_LOCUS3920</name>
</gene>
<dbReference type="SMART" id="SM00184">
    <property type="entry name" value="RING"/>
    <property type="match status" value="1"/>
</dbReference>
<comment type="similarity">
    <text evidence="2">Belongs to the NSRP1 family.</text>
</comment>
<protein>
    <recommendedName>
        <fullName evidence="13">RING-type domain-containing protein</fullName>
    </recommendedName>
</protein>
<feature type="compositionally biased region" description="Basic and acidic residues" evidence="11">
    <location>
        <begin position="619"/>
        <end position="635"/>
    </location>
</feature>
<dbReference type="GO" id="GO:0000139">
    <property type="term" value="C:Golgi membrane"/>
    <property type="evidence" value="ECO:0007669"/>
    <property type="project" value="TreeGrafter"/>
</dbReference>
<evidence type="ECO:0000256" key="1">
    <source>
        <dbReference type="ARBA" id="ARBA00004141"/>
    </source>
</evidence>
<evidence type="ECO:0000256" key="9">
    <source>
        <dbReference type="ARBA" id="ARBA00023136"/>
    </source>
</evidence>
<keyword evidence="7 12" id="KW-1133">Transmembrane helix</keyword>
<dbReference type="AlphaFoldDB" id="A0A3P7E324"/>
<evidence type="ECO:0000256" key="5">
    <source>
        <dbReference type="ARBA" id="ARBA00022771"/>
    </source>
</evidence>
<proteinExistence type="inferred from homology"/>
<dbReference type="InterPro" id="IPR018612">
    <property type="entry name" value="NSRP1_N"/>
</dbReference>
<reference evidence="14 15" key="1">
    <citation type="submission" date="2018-11" db="EMBL/GenBank/DDBJ databases">
        <authorList>
            <consortium name="Pathogen Informatics"/>
        </authorList>
    </citation>
    <scope>NUCLEOTIDE SEQUENCE [LARGE SCALE GENOMIC DNA]</scope>
</reference>
<evidence type="ECO:0000256" key="6">
    <source>
        <dbReference type="ARBA" id="ARBA00022833"/>
    </source>
</evidence>
<feature type="region of interest" description="Disordered" evidence="11">
    <location>
        <begin position="416"/>
        <end position="438"/>
    </location>
</feature>
<dbReference type="GO" id="GO:0005789">
    <property type="term" value="C:endoplasmic reticulum membrane"/>
    <property type="evidence" value="ECO:0007669"/>
    <property type="project" value="TreeGrafter"/>
</dbReference>
<feature type="domain" description="RING-type" evidence="13">
    <location>
        <begin position="188"/>
        <end position="237"/>
    </location>
</feature>
<accession>A0A3P7E324</accession>
<dbReference type="PROSITE" id="PS50089">
    <property type="entry name" value="ZF_RING_2"/>
    <property type="match status" value="1"/>
</dbReference>
<feature type="region of interest" description="Disordered" evidence="11">
    <location>
        <begin position="556"/>
        <end position="699"/>
    </location>
</feature>
<evidence type="ECO:0000256" key="10">
    <source>
        <dbReference type="PROSITE-ProRule" id="PRU00175"/>
    </source>
</evidence>
<dbReference type="GO" id="GO:0036503">
    <property type="term" value="P:ERAD pathway"/>
    <property type="evidence" value="ECO:0007669"/>
    <property type="project" value="TreeGrafter"/>
</dbReference>
<evidence type="ECO:0000313" key="14">
    <source>
        <dbReference type="EMBL" id="VDM10534.1"/>
    </source>
</evidence>
<dbReference type="InParanoid" id="A0A3P7E324"/>
<evidence type="ECO:0000256" key="7">
    <source>
        <dbReference type="ARBA" id="ARBA00022989"/>
    </source>
</evidence>